<evidence type="ECO:0000313" key="2">
    <source>
        <dbReference type="EMBL" id="MBE8717075.1"/>
    </source>
</evidence>
<evidence type="ECO:0000313" key="3">
    <source>
        <dbReference type="Proteomes" id="UP000652567"/>
    </source>
</evidence>
<accession>A0A928YU52</accession>
<name>A0A928YU52_9GAMM</name>
<gene>
    <name evidence="2" type="ORF">C4F51_07700</name>
</gene>
<dbReference type="SUPFAM" id="SSF54593">
    <property type="entry name" value="Glyoxalase/Bleomycin resistance protein/Dihydroxybiphenyl dioxygenase"/>
    <property type="match status" value="1"/>
</dbReference>
<dbReference type="RefSeq" id="WP_193908660.1">
    <property type="nucleotide sequence ID" value="NZ_PRDL01000001.1"/>
</dbReference>
<comment type="caution">
    <text evidence="2">The sequence shown here is derived from an EMBL/GenBank/DDBJ whole genome shotgun (WGS) entry which is preliminary data.</text>
</comment>
<dbReference type="PANTHER" id="PTHR35006">
    <property type="entry name" value="GLYOXALASE FAMILY PROTEIN (AFU_ORTHOLOGUE AFUA_5G14830)"/>
    <property type="match status" value="1"/>
</dbReference>
<dbReference type="InterPro" id="IPR004360">
    <property type="entry name" value="Glyas_Fos-R_dOase_dom"/>
</dbReference>
<proteinExistence type="predicted"/>
<keyword evidence="3" id="KW-1185">Reference proteome</keyword>
<dbReference type="PROSITE" id="PS51819">
    <property type="entry name" value="VOC"/>
    <property type="match status" value="1"/>
</dbReference>
<dbReference type="CDD" id="cd07262">
    <property type="entry name" value="VOC_like"/>
    <property type="match status" value="1"/>
</dbReference>
<sequence length="136" mass="14660">MSDENPSVVSHISIGTNDYPRAQAFYDAVMATLGAKRILEHPGATAYGKLYPEFWVQVPHNEQPASIGNGFHIGFFATSKEQVNAFHAAALKAGGIDDGAPGPRPMYGDAYYGGFVLDPDGHKIEASFWDESLGNE</sequence>
<evidence type="ECO:0000259" key="1">
    <source>
        <dbReference type="PROSITE" id="PS51819"/>
    </source>
</evidence>
<feature type="domain" description="VOC" evidence="1">
    <location>
        <begin position="8"/>
        <end position="129"/>
    </location>
</feature>
<dbReference type="Pfam" id="PF00903">
    <property type="entry name" value="Glyoxalase"/>
    <property type="match status" value="1"/>
</dbReference>
<dbReference type="InterPro" id="IPR037523">
    <property type="entry name" value="VOC_core"/>
</dbReference>
<dbReference type="PANTHER" id="PTHR35006:SF4">
    <property type="entry name" value="BLR7706 PROTEIN"/>
    <property type="match status" value="1"/>
</dbReference>
<protein>
    <submittedName>
        <fullName evidence="2">VOC family protein</fullName>
    </submittedName>
</protein>
<organism evidence="2 3">
    <name type="scientific">Cellvibrio polysaccharolyticus</name>
    <dbReference type="NCBI Taxonomy" id="2082724"/>
    <lineage>
        <taxon>Bacteria</taxon>
        <taxon>Pseudomonadati</taxon>
        <taxon>Pseudomonadota</taxon>
        <taxon>Gammaproteobacteria</taxon>
        <taxon>Cellvibrionales</taxon>
        <taxon>Cellvibrionaceae</taxon>
        <taxon>Cellvibrio</taxon>
    </lineage>
</organism>
<dbReference type="AlphaFoldDB" id="A0A928YU52"/>
<dbReference type="Proteomes" id="UP000652567">
    <property type="component" value="Unassembled WGS sequence"/>
</dbReference>
<dbReference type="InterPro" id="IPR029068">
    <property type="entry name" value="Glyas_Bleomycin-R_OHBP_Dase"/>
</dbReference>
<reference evidence="2" key="1">
    <citation type="submission" date="2018-07" db="EMBL/GenBank/DDBJ databases">
        <title>Genome assembly of strain Ka43.</title>
        <authorList>
            <person name="Kukolya J."/>
            <person name="Nagy I."/>
            <person name="Horvath B."/>
            <person name="Toth A."/>
        </authorList>
    </citation>
    <scope>NUCLEOTIDE SEQUENCE</scope>
    <source>
        <strain evidence="2">KB43</strain>
    </source>
</reference>
<dbReference type="Gene3D" id="3.10.180.10">
    <property type="entry name" value="2,3-Dihydroxybiphenyl 1,2-Dioxygenase, domain 1"/>
    <property type="match status" value="1"/>
</dbReference>
<dbReference type="EMBL" id="PRDL01000001">
    <property type="protein sequence ID" value="MBE8717075.1"/>
    <property type="molecule type" value="Genomic_DNA"/>
</dbReference>